<evidence type="ECO:0000256" key="2">
    <source>
        <dbReference type="SAM" id="SignalP"/>
    </source>
</evidence>
<dbReference type="InterPro" id="IPR058248">
    <property type="entry name" value="Lxx211020-like"/>
</dbReference>
<dbReference type="PANTHER" id="PTHR36302">
    <property type="entry name" value="BLR7088 PROTEIN"/>
    <property type="match status" value="1"/>
</dbReference>
<reference evidence="4" key="1">
    <citation type="submission" date="2017-12" db="EMBL/GenBank/DDBJ databases">
        <title>Draft genome sequence of Telmatospirillum siberiense 26-4b1T, an acidotolerant peatland alphaproteobacterium potentially involved in sulfur cycling.</title>
        <authorList>
            <person name="Hausmann B."/>
            <person name="Pjevac P."/>
            <person name="Schreck K."/>
            <person name="Herbold C.W."/>
            <person name="Daims H."/>
            <person name="Wagner M."/>
            <person name="Pester M."/>
            <person name="Loy A."/>
        </authorList>
    </citation>
    <scope>NUCLEOTIDE SEQUENCE [LARGE SCALE GENOMIC DNA]</scope>
    <source>
        <strain evidence="4">26-4b1</strain>
    </source>
</reference>
<dbReference type="RefSeq" id="WP_101248793.1">
    <property type="nucleotide sequence ID" value="NZ_PIUM01000001.1"/>
</dbReference>
<keyword evidence="2" id="KW-0732">Signal</keyword>
<dbReference type="PANTHER" id="PTHR36302:SF1">
    <property type="entry name" value="COPPER CHAPERONE PCU(A)C"/>
    <property type="match status" value="1"/>
</dbReference>
<accession>A0A2N3Q1U0</accession>
<feature type="chain" id="PRO_5014775133" description="Copper chaperone PCu(A)C" evidence="2">
    <location>
        <begin position="24"/>
        <end position="172"/>
    </location>
</feature>
<organism evidence="3 4">
    <name type="scientific">Telmatospirillum siberiense</name>
    <dbReference type="NCBI Taxonomy" id="382514"/>
    <lineage>
        <taxon>Bacteria</taxon>
        <taxon>Pseudomonadati</taxon>
        <taxon>Pseudomonadota</taxon>
        <taxon>Alphaproteobacteria</taxon>
        <taxon>Rhodospirillales</taxon>
        <taxon>Rhodospirillaceae</taxon>
        <taxon>Telmatospirillum</taxon>
    </lineage>
</organism>
<dbReference type="SUPFAM" id="SSF110087">
    <property type="entry name" value="DR1885-like metal-binding protein"/>
    <property type="match status" value="1"/>
</dbReference>
<dbReference type="AlphaFoldDB" id="A0A2N3Q1U0"/>
<protein>
    <recommendedName>
        <fullName evidence="5">Copper chaperone PCu(A)C</fullName>
    </recommendedName>
</protein>
<evidence type="ECO:0008006" key="5">
    <source>
        <dbReference type="Google" id="ProtNLM"/>
    </source>
</evidence>
<keyword evidence="4" id="KW-1185">Reference proteome</keyword>
<dbReference type="Proteomes" id="UP000233293">
    <property type="component" value="Unassembled WGS sequence"/>
</dbReference>
<proteinExistence type="predicted"/>
<gene>
    <name evidence="3" type="ORF">CWS72_01600</name>
</gene>
<name>A0A2N3Q1U0_9PROT</name>
<dbReference type="EMBL" id="PIUM01000001">
    <property type="protein sequence ID" value="PKU26561.1"/>
    <property type="molecule type" value="Genomic_DNA"/>
</dbReference>
<dbReference type="InterPro" id="IPR036182">
    <property type="entry name" value="PCuAC_sf"/>
</dbReference>
<evidence type="ECO:0000313" key="4">
    <source>
        <dbReference type="Proteomes" id="UP000233293"/>
    </source>
</evidence>
<evidence type="ECO:0000313" key="3">
    <source>
        <dbReference type="EMBL" id="PKU26561.1"/>
    </source>
</evidence>
<dbReference type="OrthoDB" id="9796962at2"/>
<feature type="signal peptide" evidence="2">
    <location>
        <begin position="1"/>
        <end position="23"/>
    </location>
</feature>
<evidence type="ECO:0000256" key="1">
    <source>
        <dbReference type="SAM" id="MobiDB-lite"/>
    </source>
</evidence>
<feature type="compositionally biased region" description="Basic and acidic residues" evidence="1">
    <location>
        <begin position="161"/>
        <end position="172"/>
    </location>
</feature>
<comment type="caution">
    <text evidence="3">The sequence shown here is derived from an EMBL/GenBank/DDBJ whole genome shotgun (WGS) entry which is preliminary data.</text>
</comment>
<feature type="region of interest" description="Disordered" evidence="1">
    <location>
        <begin position="146"/>
        <end position="172"/>
    </location>
</feature>
<dbReference type="InterPro" id="IPR007410">
    <property type="entry name" value="LpqE-like"/>
</dbReference>
<dbReference type="Gene3D" id="2.60.40.1890">
    <property type="entry name" value="PCu(A)C copper chaperone"/>
    <property type="match status" value="1"/>
</dbReference>
<sequence>MRVHSIIVAAFLFAGLTPFAVSAHEYKAGDLLIGHPWARATAGNASNGAAYFTVTNSGKTGDRLVGVETTVASAQLHTNLMEDGVMKMRSLDGVDIPPGGNATLSPGGQHIMLMGLKAPLKMGEKFPMVLTFAQAGRVTVDVLVESVSSNGPGGDSSGTPMHEHDHSHHDAK</sequence>
<dbReference type="Pfam" id="PF04314">
    <property type="entry name" value="PCuAC"/>
    <property type="match status" value="1"/>
</dbReference>